<comment type="caution">
    <text evidence="1">The sequence shown here is derived from an EMBL/GenBank/DDBJ whole genome shotgun (WGS) entry which is preliminary data.</text>
</comment>
<dbReference type="Proteomes" id="UP000299102">
    <property type="component" value="Unassembled WGS sequence"/>
</dbReference>
<evidence type="ECO:0000313" key="2">
    <source>
        <dbReference type="Proteomes" id="UP000299102"/>
    </source>
</evidence>
<keyword evidence="2" id="KW-1185">Reference proteome</keyword>
<organism evidence="1 2">
    <name type="scientific">Eumeta variegata</name>
    <name type="common">Bagworm moth</name>
    <name type="synonym">Eumeta japonica</name>
    <dbReference type="NCBI Taxonomy" id="151549"/>
    <lineage>
        <taxon>Eukaryota</taxon>
        <taxon>Metazoa</taxon>
        <taxon>Ecdysozoa</taxon>
        <taxon>Arthropoda</taxon>
        <taxon>Hexapoda</taxon>
        <taxon>Insecta</taxon>
        <taxon>Pterygota</taxon>
        <taxon>Neoptera</taxon>
        <taxon>Endopterygota</taxon>
        <taxon>Lepidoptera</taxon>
        <taxon>Glossata</taxon>
        <taxon>Ditrysia</taxon>
        <taxon>Tineoidea</taxon>
        <taxon>Psychidae</taxon>
        <taxon>Oiketicinae</taxon>
        <taxon>Eumeta</taxon>
    </lineage>
</organism>
<evidence type="ECO:0000313" key="1">
    <source>
        <dbReference type="EMBL" id="GBP21352.1"/>
    </source>
</evidence>
<proteinExistence type="predicted"/>
<sequence length="143" mass="16262">MDSALFDMITGDQKGPRGEWCRRIIIADGGDSSLIEMVWSPEFSLTGRNEIAETVTSLRESKNKQSTVLTNAGPLIKYTTSRPALGVIRIIRQFLERYGIAYDHFTRPGRPHGRDAKCRTAGCFYGRWRWRRRPAPCARGMLI</sequence>
<protein>
    <submittedName>
        <fullName evidence="1">Uncharacterized protein</fullName>
    </submittedName>
</protein>
<gene>
    <name evidence="1" type="ORF">EVAR_11951_1</name>
</gene>
<dbReference type="AlphaFoldDB" id="A0A4C1U4T3"/>
<dbReference type="EMBL" id="BGZK01000128">
    <property type="protein sequence ID" value="GBP21352.1"/>
    <property type="molecule type" value="Genomic_DNA"/>
</dbReference>
<accession>A0A4C1U4T3</accession>
<reference evidence="1 2" key="1">
    <citation type="journal article" date="2019" name="Commun. Biol.">
        <title>The bagworm genome reveals a unique fibroin gene that provides high tensile strength.</title>
        <authorList>
            <person name="Kono N."/>
            <person name="Nakamura H."/>
            <person name="Ohtoshi R."/>
            <person name="Tomita M."/>
            <person name="Numata K."/>
            <person name="Arakawa K."/>
        </authorList>
    </citation>
    <scope>NUCLEOTIDE SEQUENCE [LARGE SCALE GENOMIC DNA]</scope>
</reference>
<name>A0A4C1U4T3_EUMVA</name>